<gene>
    <name evidence="2" type="ORF">VFPBJ_00024</name>
</gene>
<name>A0A179H752_PURLI</name>
<dbReference type="Proteomes" id="UP000078240">
    <property type="component" value="Unassembled WGS sequence"/>
</dbReference>
<feature type="region of interest" description="Disordered" evidence="1">
    <location>
        <begin position="1"/>
        <end position="22"/>
    </location>
</feature>
<accession>A0A179H752</accession>
<dbReference type="EMBL" id="LSBH01000001">
    <property type="protein sequence ID" value="OAQ85984.1"/>
    <property type="molecule type" value="Genomic_DNA"/>
</dbReference>
<protein>
    <submittedName>
        <fullName evidence="2">Uncharacterized protein</fullName>
    </submittedName>
</protein>
<sequence length="254" mass="28020">MRVGRWPRWVHGPGGGRPAFTFQKTQTFRPPLVSSLPRRTPQPQLAVSDLRRPWVRTGLNVVYSVTVLPYTVRTPYSKEGTGVRWGKAASCCNLQPTCAAHATVRPAQQVPGGCVQRVQQAASNTGNHLTLLESWACSSSFSVSPSSSICALRPQRCIATRSTDLGRFYPILDLSPVRQNANAPERGSGGHVASKAKRWLRPMSHASYSVRQGGARMLQMSQKGHLLLRAGDRVPLQLSYDRRMSFKKRCAEGQ</sequence>
<evidence type="ECO:0000313" key="2">
    <source>
        <dbReference type="EMBL" id="OAQ85984.1"/>
    </source>
</evidence>
<dbReference type="AlphaFoldDB" id="A0A179H752"/>
<reference evidence="2 3" key="1">
    <citation type="submission" date="2016-01" db="EMBL/GenBank/DDBJ databases">
        <title>Biosynthesis of antibiotic leucinostatins and their inhibition on Phytophthora in bio-control Purpureocillium lilacinum.</title>
        <authorList>
            <person name="Wang G."/>
            <person name="Liu Z."/>
            <person name="Lin R."/>
            <person name="Li E."/>
            <person name="Mao Z."/>
            <person name="Ling J."/>
            <person name="Yin W."/>
            <person name="Xie B."/>
        </authorList>
    </citation>
    <scope>NUCLEOTIDE SEQUENCE [LARGE SCALE GENOMIC DNA]</scope>
    <source>
        <strain evidence="2">PLBJ-1</strain>
    </source>
</reference>
<proteinExistence type="predicted"/>
<comment type="caution">
    <text evidence="2">The sequence shown here is derived from an EMBL/GenBank/DDBJ whole genome shotgun (WGS) entry which is preliminary data.</text>
</comment>
<organism evidence="2 3">
    <name type="scientific">Purpureocillium lilacinum</name>
    <name type="common">Paecilomyces lilacinus</name>
    <dbReference type="NCBI Taxonomy" id="33203"/>
    <lineage>
        <taxon>Eukaryota</taxon>
        <taxon>Fungi</taxon>
        <taxon>Dikarya</taxon>
        <taxon>Ascomycota</taxon>
        <taxon>Pezizomycotina</taxon>
        <taxon>Sordariomycetes</taxon>
        <taxon>Hypocreomycetidae</taxon>
        <taxon>Hypocreales</taxon>
        <taxon>Ophiocordycipitaceae</taxon>
        <taxon>Purpureocillium</taxon>
    </lineage>
</organism>
<evidence type="ECO:0000256" key="1">
    <source>
        <dbReference type="SAM" id="MobiDB-lite"/>
    </source>
</evidence>
<evidence type="ECO:0000313" key="3">
    <source>
        <dbReference type="Proteomes" id="UP000078240"/>
    </source>
</evidence>